<accession>A0A0A9HAY0</accession>
<reference evidence="2" key="2">
    <citation type="journal article" date="2015" name="Data Brief">
        <title>Shoot transcriptome of the giant reed, Arundo donax.</title>
        <authorList>
            <person name="Barrero R.A."/>
            <person name="Guerrero F.D."/>
            <person name="Moolhuijzen P."/>
            <person name="Goolsby J.A."/>
            <person name="Tidwell J."/>
            <person name="Bellgard S.E."/>
            <person name="Bellgard M.I."/>
        </authorList>
    </citation>
    <scope>NUCLEOTIDE SEQUENCE</scope>
    <source>
        <tissue evidence="2">Shoot tissue taken approximately 20 cm above the soil surface</tissue>
    </source>
</reference>
<feature type="region of interest" description="Disordered" evidence="1">
    <location>
        <begin position="35"/>
        <end position="77"/>
    </location>
</feature>
<feature type="compositionally biased region" description="Basic and acidic residues" evidence="1">
    <location>
        <begin position="35"/>
        <end position="50"/>
    </location>
</feature>
<proteinExistence type="predicted"/>
<sequence>MCIHGNKRIFPLLMLMQCCWYDGHRNRRWRDDGHLEPRFQHRDQRHRDGKQPGTGGHGRRGGRAAPQRSAGRLPRRRHPLILSSALAPLMFLVVL</sequence>
<feature type="compositionally biased region" description="Low complexity" evidence="1">
    <location>
        <begin position="63"/>
        <end position="72"/>
    </location>
</feature>
<evidence type="ECO:0000313" key="2">
    <source>
        <dbReference type="EMBL" id="JAE33912.1"/>
    </source>
</evidence>
<organism evidence="2">
    <name type="scientific">Arundo donax</name>
    <name type="common">Giant reed</name>
    <name type="synonym">Donax arundinaceus</name>
    <dbReference type="NCBI Taxonomy" id="35708"/>
    <lineage>
        <taxon>Eukaryota</taxon>
        <taxon>Viridiplantae</taxon>
        <taxon>Streptophyta</taxon>
        <taxon>Embryophyta</taxon>
        <taxon>Tracheophyta</taxon>
        <taxon>Spermatophyta</taxon>
        <taxon>Magnoliopsida</taxon>
        <taxon>Liliopsida</taxon>
        <taxon>Poales</taxon>
        <taxon>Poaceae</taxon>
        <taxon>PACMAD clade</taxon>
        <taxon>Arundinoideae</taxon>
        <taxon>Arundineae</taxon>
        <taxon>Arundo</taxon>
    </lineage>
</organism>
<dbReference type="AlphaFoldDB" id="A0A0A9HAY0"/>
<name>A0A0A9HAY0_ARUDO</name>
<dbReference type="EMBL" id="GBRH01163984">
    <property type="protein sequence ID" value="JAE33912.1"/>
    <property type="molecule type" value="Transcribed_RNA"/>
</dbReference>
<reference evidence="2" key="1">
    <citation type="submission" date="2014-09" db="EMBL/GenBank/DDBJ databases">
        <authorList>
            <person name="Magalhaes I.L.F."/>
            <person name="Oliveira U."/>
            <person name="Santos F.R."/>
            <person name="Vidigal T.H.D.A."/>
            <person name="Brescovit A.D."/>
            <person name="Santos A.J."/>
        </authorList>
    </citation>
    <scope>NUCLEOTIDE SEQUENCE</scope>
    <source>
        <tissue evidence="2">Shoot tissue taken approximately 20 cm above the soil surface</tissue>
    </source>
</reference>
<evidence type="ECO:0000256" key="1">
    <source>
        <dbReference type="SAM" id="MobiDB-lite"/>
    </source>
</evidence>
<protein>
    <submittedName>
        <fullName evidence="2">Uncharacterized protein</fullName>
    </submittedName>
</protein>